<evidence type="ECO:0000313" key="126">
    <source>
        <dbReference type="EMBL" id="CAH2020350.1"/>
    </source>
</evidence>
<evidence type="ECO:0000313" key="181">
    <source>
        <dbReference type="EMBL" id="CAH2021445.1"/>
    </source>
</evidence>
<evidence type="ECO:0000313" key="79">
    <source>
        <dbReference type="EMBL" id="CAH2018816.1"/>
    </source>
</evidence>
<evidence type="ECO:0000313" key="100">
    <source>
        <dbReference type="EMBL" id="CAH2019638.1"/>
    </source>
</evidence>
<dbReference type="EMBL" id="CAKOFQ010009329">
    <property type="protein sequence ID" value="CAH2017547.1"/>
    <property type="molecule type" value="Genomic_DNA"/>
</dbReference>
<evidence type="ECO:0000313" key="17">
    <source>
        <dbReference type="EMBL" id="CAH2016943.1"/>
    </source>
</evidence>
<evidence type="ECO:0000313" key="184">
    <source>
        <dbReference type="EMBL" id="CAH2021453.1"/>
    </source>
</evidence>
<dbReference type="EMBL" id="CAKOFQ010009060">
    <property type="protein sequence ID" value="CAH2016923.1"/>
    <property type="molecule type" value="Genomic_DNA"/>
</dbReference>
<dbReference type="EMBL" id="CAKOFQ010009112">
    <property type="protein sequence ID" value="CAH2017078.1"/>
    <property type="molecule type" value="Genomic_DNA"/>
</dbReference>
<evidence type="ECO:0000313" key="157">
    <source>
        <dbReference type="EMBL" id="CAH2021122.1"/>
    </source>
</evidence>
<dbReference type="EMBL" id="CAKOFQ010012715">
    <property type="protein sequence ID" value="CAH2021659.1"/>
    <property type="molecule type" value="Genomic_DNA"/>
</dbReference>
<dbReference type="EMBL" id="CAKOFQ010011044">
    <property type="protein sequence ID" value="CAH2020413.1"/>
    <property type="molecule type" value="Genomic_DNA"/>
</dbReference>
<dbReference type="EMBL" id="CAKOFQ010012254">
    <property type="protein sequence ID" value="CAH2021407.1"/>
    <property type="molecule type" value="Genomic_DNA"/>
</dbReference>
<dbReference type="EMBL" id="CAKOFQ010009888">
    <property type="protein sequence ID" value="CAH2018701.1"/>
    <property type="molecule type" value="Genomic_DNA"/>
</dbReference>
<evidence type="ECO:0000313" key="89">
    <source>
        <dbReference type="EMBL" id="CAH2019314.1"/>
    </source>
</evidence>
<dbReference type="EMBL" id="CAKOFQ010011124">
    <property type="protein sequence ID" value="CAH2020512.1"/>
    <property type="molecule type" value="Genomic_DNA"/>
</dbReference>
<dbReference type="EMBL" id="CAKOFQ010011730">
    <property type="protein sequence ID" value="CAH2021005.1"/>
    <property type="molecule type" value="Genomic_DNA"/>
</dbReference>
<evidence type="ECO:0000313" key="190">
    <source>
        <dbReference type="EMBL" id="CAH2021564.1"/>
    </source>
</evidence>
<evidence type="ECO:0000313" key="112">
    <source>
        <dbReference type="EMBL" id="CAH2019968.1"/>
    </source>
</evidence>
<evidence type="ECO:0000313" key="63">
    <source>
        <dbReference type="EMBL" id="CAH2018428.1"/>
    </source>
</evidence>
<evidence type="ECO:0000313" key="80">
    <source>
        <dbReference type="EMBL" id="CAH2018915.1"/>
    </source>
</evidence>
<evidence type="ECO:0000313" key="148">
    <source>
        <dbReference type="EMBL" id="CAH2020966.1"/>
    </source>
</evidence>
<dbReference type="EMBL" id="CAKOFQ010010566">
    <property type="protein sequence ID" value="CAH2019828.1"/>
    <property type="molecule type" value="Genomic_DNA"/>
</dbReference>
<dbReference type="EMBL" id="CAKOFQ010008855">
    <property type="protein sequence ID" value="CAH2016261.1"/>
    <property type="molecule type" value="Genomic_DNA"/>
</dbReference>
<dbReference type="EMBL" id="CAKOFQ010012340">
    <property type="protein sequence ID" value="CAH2021453.1"/>
    <property type="molecule type" value="Genomic_DNA"/>
</dbReference>
<evidence type="ECO:0000313" key="113">
    <source>
        <dbReference type="EMBL" id="CAH2019983.1"/>
    </source>
</evidence>
<evidence type="ECO:0000313" key="51">
    <source>
        <dbReference type="EMBL" id="CAH2017963.1"/>
    </source>
</evidence>
<dbReference type="EMBL" id="CAKOFQ010012813">
    <property type="protein sequence ID" value="CAH2021707.1"/>
    <property type="molecule type" value="Genomic_DNA"/>
</dbReference>
<evidence type="ECO:0000313" key="165">
    <source>
        <dbReference type="EMBL" id="CAH2021251.1"/>
    </source>
</evidence>
<dbReference type="EMBL" id="CAKOFQ010009538">
    <property type="protein sequence ID" value="CAH2017963.1"/>
    <property type="molecule type" value="Genomic_DNA"/>
</dbReference>
<evidence type="ECO:0000313" key="106">
    <source>
        <dbReference type="EMBL" id="CAH2019867.1"/>
    </source>
</evidence>
<evidence type="ECO:0000313" key="56">
    <source>
        <dbReference type="EMBL" id="CAH2018147.1"/>
    </source>
</evidence>
<evidence type="ECO:0000313" key="43">
    <source>
        <dbReference type="EMBL" id="CAH2017756.1"/>
    </source>
</evidence>
<evidence type="ECO:0000313" key="44">
    <source>
        <dbReference type="EMBL" id="CAH2017820.1"/>
    </source>
</evidence>
<evidence type="ECO:0000313" key="151">
    <source>
        <dbReference type="EMBL" id="CAH2021005.1"/>
    </source>
</evidence>
<dbReference type="EMBL" id="CAKOFQ010008993">
    <property type="protein sequence ID" value="CAH2016717.1"/>
    <property type="molecule type" value="Genomic_DNA"/>
</dbReference>
<dbReference type="EMBL" id="CAKOFQ010012790">
    <property type="protein sequence ID" value="CAH2021699.1"/>
    <property type="molecule type" value="Genomic_DNA"/>
</dbReference>
<dbReference type="EMBL" id="CAKOFQ010011321">
    <property type="protein sequence ID" value="CAH2020681.1"/>
    <property type="molecule type" value="Genomic_DNA"/>
</dbReference>
<dbReference type="EMBL" id="CAKOFQ010010652">
    <property type="protein sequence ID" value="CAH2019950.1"/>
    <property type="molecule type" value="Genomic_DNA"/>
</dbReference>
<dbReference type="EMBL" id="CAKOFQ010009724">
    <property type="protein sequence ID" value="CAH2018351.1"/>
    <property type="molecule type" value="Genomic_DNA"/>
</dbReference>
<dbReference type="EMBL" id="CAKOFQ010009791">
    <property type="protein sequence ID" value="CAH2018518.1"/>
    <property type="molecule type" value="Genomic_DNA"/>
</dbReference>
<evidence type="ECO:0000313" key="73">
    <source>
        <dbReference type="EMBL" id="CAH2018676.1"/>
    </source>
</evidence>
<evidence type="ECO:0000313" key="21">
    <source>
        <dbReference type="EMBL" id="CAH2017053.1"/>
    </source>
</evidence>
<evidence type="ECO:0000313" key="91">
    <source>
        <dbReference type="EMBL" id="CAH2019348.1"/>
    </source>
</evidence>
<evidence type="ECO:0000313" key="139">
    <source>
        <dbReference type="EMBL" id="CAH2020681.1"/>
    </source>
</evidence>
<dbReference type="EMBL" id="CAKOFQ010011692">
    <property type="protein sequence ID" value="CAH2020966.1"/>
    <property type="molecule type" value="Genomic_DNA"/>
</dbReference>
<evidence type="ECO:0000313" key="178">
    <source>
        <dbReference type="EMBL" id="CAH2021407.1"/>
    </source>
</evidence>
<dbReference type="EMBL" id="CAKOFQ010011154">
    <property type="protein sequence ID" value="CAH2020537.1"/>
    <property type="molecule type" value="Genomic_DNA"/>
</dbReference>
<evidence type="ECO:0000313" key="26">
    <source>
        <dbReference type="EMBL" id="CAH2017239.1"/>
    </source>
</evidence>
<dbReference type="EMBL" id="CAKOFQ010009492">
    <property type="protein sequence ID" value="CAH2017877.1"/>
    <property type="molecule type" value="Genomic_DNA"/>
</dbReference>
<evidence type="ECO:0000313" key="1">
    <source>
        <dbReference type="EMBL" id="CAH1995360.1"/>
    </source>
</evidence>
<evidence type="ECO:0000313" key="47">
    <source>
        <dbReference type="EMBL" id="CAH2017858.1"/>
    </source>
</evidence>
<evidence type="ECO:0000313" key="6">
    <source>
        <dbReference type="EMBL" id="CAH2016261.1"/>
    </source>
</evidence>
<dbReference type="EMBL" id="CAKOFQ010010816">
    <property type="protein sequence ID" value="CAH2020167.1"/>
    <property type="molecule type" value="Genomic_DNA"/>
</dbReference>
<dbReference type="EMBL" id="CAKOFQ010011022">
    <property type="protein sequence ID" value="CAH2020390.1"/>
    <property type="molecule type" value="Genomic_DNA"/>
</dbReference>
<dbReference type="EMBL" id="CAKOFQ010010046">
    <property type="protein sequence ID" value="CAH2018935.1"/>
    <property type="molecule type" value="Genomic_DNA"/>
</dbReference>
<evidence type="ECO:0000313" key="138">
    <source>
        <dbReference type="EMBL" id="CAH2020641.1"/>
    </source>
</evidence>
<evidence type="ECO:0000313" key="93">
    <source>
        <dbReference type="EMBL" id="CAH2019397.1"/>
    </source>
</evidence>
<evidence type="ECO:0000313" key="128">
    <source>
        <dbReference type="EMBL" id="CAH2020387.1"/>
    </source>
</evidence>
<dbReference type="EMBL" id="CAKOFQ010011007">
    <property type="protein sequence ID" value="CAH2020373.1"/>
    <property type="molecule type" value="Genomic_DNA"/>
</dbReference>
<dbReference type="EMBL" id="CAKOFQ010011050">
    <property type="protein sequence ID" value="CAH2020417.1"/>
    <property type="molecule type" value="Genomic_DNA"/>
</dbReference>
<evidence type="ECO:0000313" key="155">
    <source>
        <dbReference type="EMBL" id="CAH2021091.1"/>
    </source>
</evidence>
<dbReference type="EMBL" id="CAKOFQ010009078">
    <property type="protein sequence ID" value="CAH2016988.1"/>
    <property type="molecule type" value="Genomic_DNA"/>
</dbReference>
<evidence type="ECO:0000313" key="192">
    <source>
        <dbReference type="EMBL" id="CAH2021582.1"/>
    </source>
</evidence>
<dbReference type="EMBL" id="CAKOFQ010010033">
    <property type="protein sequence ID" value="CAH2018915.1"/>
    <property type="molecule type" value="Genomic_DNA"/>
</dbReference>
<dbReference type="EMBL" id="CAKOFQ010009730">
    <property type="protein sequence ID" value="CAH2018389.1"/>
    <property type="molecule type" value="Genomic_DNA"/>
</dbReference>
<evidence type="ECO:0000313" key="147">
    <source>
        <dbReference type="EMBL" id="CAH2020954.1"/>
    </source>
</evidence>
<dbReference type="EMBL" id="CAKOFQ010011927">
    <property type="protein sequence ID" value="CAH2021191.1"/>
    <property type="molecule type" value="Genomic_DNA"/>
</dbReference>
<dbReference type="EMBL" id="CAKOFQ010010939">
    <property type="protein sequence ID" value="CAH2020287.1"/>
    <property type="molecule type" value="Genomic_DNA"/>
</dbReference>
<dbReference type="EMBL" id="CAKOFQ010012250">
    <property type="protein sequence ID" value="CAH2021401.1"/>
    <property type="molecule type" value="Genomic_DNA"/>
</dbReference>
<evidence type="ECO:0000313" key="104">
    <source>
        <dbReference type="EMBL" id="CAH2019744.1"/>
    </source>
</evidence>
<dbReference type="EMBL" id="CAKOFQ010012438">
    <property type="protein sequence ID" value="CAH2021538.1"/>
    <property type="molecule type" value="Genomic_DNA"/>
</dbReference>
<dbReference type="EMBL" id="CAKOFQ010009486">
    <property type="protein sequence ID" value="CAH2017848.1"/>
    <property type="molecule type" value="Genomic_DNA"/>
</dbReference>
<dbReference type="EMBL" id="CAKOFQ010012584">
    <property type="protein sequence ID" value="CAH2021585.1"/>
    <property type="molecule type" value="Genomic_DNA"/>
</dbReference>
<evidence type="ECO:0000313" key="177">
    <source>
        <dbReference type="EMBL" id="CAH2021401.1"/>
    </source>
</evidence>
<evidence type="ECO:0000313" key="32">
    <source>
        <dbReference type="EMBL" id="CAH2017450.1"/>
    </source>
</evidence>
<evidence type="ECO:0000313" key="197">
    <source>
        <dbReference type="EMBL" id="CAH2021670.1"/>
    </source>
</evidence>
<dbReference type="EMBL" id="CAKOFQ010009352">
    <property type="protein sequence ID" value="CAH2017579.1"/>
    <property type="molecule type" value="Genomic_DNA"/>
</dbReference>
<evidence type="ECO:0000313" key="206">
    <source>
        <dbReference type="EMBL" id="CAH2021860.1"/>
    </source>
</evidence>
<dbReference type="EMBL" id="CAKOFQ010010224">
    <property type="protein sequence ID" value="CAH2019397.1"/>
    <property type="molecule type" value="Genomic_DNA"/>
</dbReference>
<dbReference type="EMBL" id="CAKOFQ010009112">
    <property type="protein sequence ID" value="CAH2017087.1"/>
    <property type="molecule type" value="Genomic_DNA"/>
</dbReference>
<dbReference type="EMBL" id="CAKOFQ010011943">
    <property type="protein sequence ID" value="CAH2021212.1"/>
    <property type="molecule type" value="Genomic_DNA"/>
</dbReference>
<evidence type="ECO:0000313" key="23">
    <source>
        <dbReference type="EMBL" id="CAH2017078.1"/>
    </source>
</evidence>
<evidence type="ECO:0000313" key="58">
    <source>
        <dbReference type="EMBL" id="CAH2018179.1"/>
    </source>
</evidence>
<dbReference type="EMBL" id="CAKOFQ010008991">
    <property type="protein sequence ID" value="CAH2016705.1"/>
    <property type="molecule type" value="Genomic_DNA"/>
</dbReference>
<dbReference type="EMBL" id="CAKOFQ010009565">
    <property type="protein sequence ID" value="CAH2018006.1"/>
    <property type="molecule type" value="Genomic_DNA"/>
</dbReference>
<evidence type="ECO:0000313" key="141">
    <source>
        <dbReference type="EMBL" id="CAH2020791.1"/>
    </source>
</evidence>
<evidence type="ECO:0000313" key="78">
    <source>
        <dbReference type="EMBL" id="CAH2018805.1"/>
    </source>
</evidence>
<evidence type="ECO:0000313" key="166">
    <source>
        <dbReference type="EMBL" id="CAH2021273.1"/>
    </source>
</evidence>
<dbReference type="EMBL" id="CAKOFQ010009178">
    <property type="protein sequence ID" value="CAH2017239.1"/>
    <property type="molecule type" value="Genomic_DNA"/>
</dbReference>
<evidence type="ECO:0000313" key="99">
    <source>
        <dbReference type="EMBL" id="CAH2019587.1"/>
    </source>
</evidence>
<evidence type="ECO:0000313" key="187">
    <source>
        <dbReference type="EMBL" id="CAH2021517.1"/>
    </source>
</evidence>
<dbReference type="EMBL" id="CAKOFQ010010073">
    <property type="protein sequence ID" value="CAH2018969.1"/>
    <property type="molecule type" value="Genomic_DNA"/>
</dbReference>
<dbReference type="EMBL" id="CAKOFQ010009277">
    <property type="protein sequence ID" value="CAH2017429.1"/>
    <property type="molecule type" value="Genomic_DNA"/>
</dbReference>
<evidence type="ECO:0000313" key="198">
    <source>
        <dbReference type="EMBL" id="CAH2021688.1"/>
    </source>
</evidence>
<evidence type="ECO:0000313" key="10">
    <source>
        <dbReference type="EMBL" id="CAH2016705.1"/>
    </source>
</evidence>
<dbReference type="EMBL" id="CAKOFQ010012736">
    <property type="protein sequence ID" value="CAH2021670.1"/>
    <property type="molecule type" value="Genomic_DNA"/>
</dbReference>
<evidence type="ECO:0000313" key="5">
    <source>
        <dbReference type="EMBL" id="CAH2016251.1"/>
    </source>
</evidence>
<evidence type="ECO:0000313" key="8">
    <source>
        <dbReference type="EMBL" id="CAH2016639.1"/>
    </source>
</evidence>
<evidence type="ECO:0000313" key="209">
    <source>
        <dbReference type="EMBL" id="CAH2021945.1"/>
    </source>
</evidence>
<dbReference type="EMBL" id="CAKOFQ010009477">
    <property type="protein sequence ID" value="CAH2017820.1"/>
    <property type="molecule type" value="Genomic_DNA"/>
</dbReference>
<dbReference type="EMBL" id="CAKOFQ010010417">
    <property type="protein sequence ID" value="CAH2019638.1"/>
    <property type="molecule type" value="Genomic_DNA"/>
</dbReference>
<evidence type="ECO:0000313" key="175">
    <source>
        <dbReference type="EMBL" id="CAH2021383.1"/>
    </source>
</evidence>
<dbReference type="EMBL" id="CAKOFQ010009880">
    <property type="protein sequence ID" value="CAH2018676.1"/>
    <property type="molecule type" value="Genomic_DNA"/>
</dbReference>
<evidence type="ECO:0000313" key="12">
    <source>
        <dbReference type="EMBL" id="CAH2016806.1"/>
    </source>
</evidence>
<evidence type="ECO:0000313" key="28">
    <source>
        <dbReference type="EMBL" id="CAH2017398.1"/>
    </source>
</evidence>
<evidence type="ECO:0000313" key="98">
    <source>
        <dbReference type="EMBL" id="CAH2019569.1"/>
    </source>
</evidence>
<evidence type="ECO:0000313" key="114">
    <source>
        <dbReference type="EMBL" id="CAH2020000.1"/>
    </source>
</evidence>
<evidence type="ECO:0000313" key="119">
    <source>
        <dbReference type="EMBL" id="CAH2020167.1"/>
    </source>
</evidence>
<dbReference type="EMBL" id="CAKOFQ010009860">
    <property type="protein sequence ID" value="CAH2018644.1"/>
    <property type="molecule type" value="Genomic_DNA"/>
</dbReference>
<evidence type="ECO:0000313" key="64">
    <source>
        <dbReference type="EMBL" id="CAH2018439.1"/>
    </source>
</evidence>
<dbReference type="EMBL" id="CAKOFQ010009963">
    <property type="protein sequence ID" value="CAH2018816.1"/>
    <property type="molecule type" value="Genomic_DNA"/>
</dbReference>
<dbReference type="EMBL" id="CAKOFQ010011815">
    <property type="protein sequence ID" value="CAH2021091.1"/>
    <property type="molecule type" value="Genomic_DNA"/>
</dbReference>
<evidence type="ECO:0000313" key="65">
    <source>
        <dbReference type="EMBL" id="CAH2018480.1"/>
    </source>
</evidence>
<evidence type="ECO:0000313" key="161">
    <source>
        <dbReference type="EMBL" id="CAH2021212.1"/>
    </source>
</evidence>
<dbReference type="EMBL" id="CAKOFQ010010742">
    <property type="protein sequence ID" value="CAH2020055.1"/>
    <property type="molecule type" value="Genomic_DNA"/>
</dbReference>
<reference evidence="146" key="1">
    <citation type="submission" date="2022-03" db="EMBL/GenBank/DDBJ databases">
        <authorList>
            <person name="Sayadi A."/>
        </authorList>
    </citation>
    <scope>NUCLEOTIDE SEQUENCE</scope>
</reference>
<dbReference type="EMBL" id="CAKOFQ010008969">
    <property type="protein sequence ID" value="CAH2016640.1"/>
    <property type="molecule type" value="Genomic_DNA"/>
</dbReference>
<evidence type="ECO:0000313" key="61">
    <source>
        <dbReference type="EMBL" id="CAH2018363.1"/>
    </source>
</evidence>
<evidence type="ECO:0000313" key="117">
    <source>
        <dbReference type="EMBL" id="CAH2020055.1"/>
    </source>
</evidence>
<evidence type="ECO:0000313" key="50">
    <source>
        <dbReference type="EMBL" id="CAH2017877.1"/>
    </source>
</evidence>
<dbReference type="EMBL" id="CAKOFQ010010252">
    <property type="protein sequence ID" value="CAH2019434.1"/>
    <property type="molecule type" value="Genomic_DNA"/>
</dbReference>
<evidence type="ECO:0000313" key="129">
    <source>
        <dbReference type="EMBL" id="CAH2020390.1"/>
    </source>
</evidence>
<evidence type="ECO:0000313" key="69">
    <source>
        <dbReference type="EMBL" id="CAH2018565.1"/>
    </source>
</evidence>
<dbReference type="EMBL" id="CAKOFQ010010600">
    <property type="protein sequence ID" value="CAH2019867.1"/>
    <property type="molecule type" value="Genomic_DNA"/>
</dbReference>
<dbReference type="EMBL" id="CAKOFQ010012765">
    <property type="protein sequence ID" value="CAH2021688.1"/>
    <property type="molecule type" value="Genomic_DNA"/>
</dbReference>
<dbReference type="EMBL" id="CAKOFQ010009263">
    <property type="protein sequence ID" value="CAH2017398.1"/>
    <property type="molecule type" value="Genomic_DNA"/>
</dbReference>
<evidence type="ECO:0000313" key="27">
    <source>
        <dbReference type="EMBL" id="CAH2017326.1"/>
    </source>
</evidence>
<evidence type="ECO:0000313" key="97">
    <source>
        <dbReference type="EMBL" id="CAH2019556.1"/>
    </source>
</evidence>
<dbReference type="EMBL" id="CAKOFQ010009640">
    <property type="protein sequence ID" value="CAH2018179.1"/>
    <property type="molecule type" value="Genomic_DNA"/>
</dbReference>
<evidence type="ECO:0000313" key="176">
    <source>
        <dbReference type="EMBL" id="CAH2021394.1"/>
    </source>
</evidence>
<evidence type="ECO:0000313" key="9">
    <source>
        <dbReference type="EMBL" id="CAH2016640.1"/>
    </source>
</evidence>
<evidence type="ECO:0000313" key="49">
    <source>
        <dbReference type="EMBL" id="CAH2017869.1"/>
    </source>
</evidence>
<dbReference type="EMBL" id="CAKOFQ010009819">
    <property type="protein sequence ID" value="CAH2018565.1"/>
    <property type="molecule type" value="Genomic_DNA"/>
</dbReference>
<dbReference type="EMBL" id="CAKOFQ010010962">
    <property type="protein sequence ID" value="CAH2020327.1"/>
    <property type="molecule type" value="Genomic_DNA"/>
</dbReference>
<dbReference type="EMBL" id="CAKOFQ010010048">
    <property type="protein sequence ID" value="CAH2018941.1"/>
    <property type="molecule type" value="Genomic_DNA"/>
</dbReference>
<evidence type="ECO:0000313" key="136">
    <source>
        <dbReference type="EMBL" id="CAH2020559.1"/>
    </source>
</evidence>
<dbReference type="EMBL" id="CAKOFQ010012725">
    <property type="protein sequence ID" value="CAH2021665.1"/>
    <property type="molecule type" value="Genomic_DNA"/>
</dbReference>
<evidence type="ECO:0000313" key="3">
    <source>
        <dbReference type="EMBL" id="CAH2011413.1"/>
    </source>
</evidence>
<dbReference type="EMBL" id="CAKOFQ010011457">
    <property type="protein sequence ID" value="CAH2020755.1"/>
    <property type="molecule type" value="Genomic_DNA"/>
</dbReference>
<dbReference type="EMBL" id="CAKOFQ010009689">
    <property type="protein sequence ID" value="CAH2018274.1"/>
    <property type="molecule type" value="Genomic_DNA"/>
</dbReference>
<dbReference type="EMBL" id="CAKOFQ010011669">
    <property type="protein sequence ID" value="CAH2020954.1"/>
    <property type="molecule type" value="Genomic_DNA"/>
</dbReference>
<dbReference type="EMBL" id="CAKOFQ010012619">
    <property type="protein sequence ID" value="CAH2021609.1"/>
    <property type="molecule type" value="Genomic_DNA"/>
</dbReference>
<dbReference type="EMBL" id="CAKOFQ010010082">
    <property type="protein sequence ID" value="CAH2018984.1"/>
    <property type="molecule type" value="Genomic_DNA"/>
</dbReference>
<proteinExistence type="predicted"/>
<dbReference type="EMBL" id="CAKOFQ010012161">
    <property type="protein sequence ID" value="CAH2021355.1"/>
    <property type="molecule type" value="Genomic_DNA"/>
</dbReference>
<dbReference type="EMBL" id="CAKOFQ010009164">
    <property type="protein sequence ID" value="CAH2017213.1"/>
    <property type="molecule type" value="Genomic_DNA"/>
</dbReference>
<dbReference type="EMBL" id="CAKOFQ010008855">
    <property type="protein sequence ID" value="CAH2016251.1"/>
    <property type="molecule type" value="Genomic_DNA"/>
</dbReference>
<evidence type="ECO:0000313" key="90">
    <source>
        <dbReference type="EMBL" id="CAH2019325.1"/>
    </source>
</evidence>
<dbReference type="EMBL" id="CAKOFQ010009740">
    <property type="protein sequence ID" value="CAH2018439.1"/>
    <property type="molecule type" value="Genomic_DNA"/>
</dbReference>
<evidence type="ECO:0000313" key="127">
    <source>
        <dbReference type="EMBL" id="CAH2020373.1"/>
    </source>
</evidence>
<dbReference type="EMBL" id="CAKOFQ010010044">
    <property type="protein sequence ID" value="CAH2018933.1"/>
    <property type="molecule type" value="Genomic_DNA"/>
</dbReference>
<evidence type="ECO:0000313" key="152">
    <source>
        <dbReference type="EMBL" id="CAH2021008.1"/>
    </source>
</evidence>
<dbReference type="EMBL" id="CAKOFQ010010688">
    <property type="protein sequence ID" value="CAH2019983.1"/>
    <property type="molecule type" value="Genomic_DNA"/>
</dbReference>
<evidence type="ECO:0000313" key="16">
    <source>
        <dbReference type="EMBL" id="CAH2016931.1"/>
    </source>
</evidence>
<evidence type="ECO:0000313" key="196">
    <source>
        <dbReference type="EMBL" id="CAH2021665.1"/>
    </source>
</evidence>
<evidence type="ECO:0000313" key="41">
    <source>
        <dbReference type="EMBL" id="CAH2017714.1"/>
    </source>
</evidence>
<evidence type="ECO:0000313" key="60">
    <source>
        <dbReference type="EMBL" id="CAH2018351.1"/>
    </source>
</evidence>
<dbReference type="EMBL" id="CAKOFQ010011903">
    <property type="protein sequence ID" value="CAH2021171.1"/>
    <property type="molecule type" value="Genomic_DNA"/>
</dbReference>
<dbReference type="EMBL" id="CAKOFQ010010653">
    <property type="protein sequence ID" value="CAH2019952.1"/>
    <property type="molecule type" value="Genomic_DNA"/>
</dbReference>
<evidence type="ECO:0000313" key="108">
    <source>
        <dbReference type="EMBL" id="CAH2019886.1"/>
    </source>
</evidence>
<evidence type="ECO:0000313" key="94">
    <source>
        <dbReference type="EMBL" id="CAH2019434.1"/>
    </source>
</evidence>
<evidence type="ECO:0000313" key="202">
    <source>
        <dbReference type="EMBL" id="CAH2021707.1"/>
    </source>
</evidence>
<dbReference type="EMBL" id="CAKOFQ010012051">
    <property type="protein sequence ID" value="CAH2021273.1"/>
    <property type="molecule type" value="Genomic_DNA"/>
</dbReference>
<evidence type="ECO:0000313" key="168">
    <source>
        <dbReference type="EMBL" id="CAH2021312.1"/>
    </source>
</evidence>
<organism evidence="146 210">
    <name type="scientific">Acanthoscelides obtectus</name>
    <name type="common">Bean weevil</name>
    <name type="synonym">Bruchus obtectus</name>
    <dbReference type="NCBI Taxonomy" id="200917"/>
    <lineage>
        <taxon>Eukaryota</taxon>
        <taxon>Metazoa</taxon>
        <taxon>Ecdysozoa</taxon>
        <taxon>Arthropoda</taxon>
        <taxon>Hexapoda</taxon>
        <taxon>Insecta</taxon>
        <taxon>Pterygota</taxon>
        <taxon>Neoptera</taxon>
        <taxon>Endopterygota</taxon>
        <taxon>Coleoptera</taxon>
        <taxon>Polyphaga</taxon>
        <taxon>Cucujiformia</taxon>
        <taxon>Chrysomeloidea</taxon>
        <taxon>Chrysomelidae</taxon>
        <taxon>Bruchinae</taxon>
        <taxon>Bruchini</taxon>
        <taxon>Acanthoscelides</taxon>
    </lineage>
</organism>
<dbReference type="EMBL" id="CAKOFQ010012771">
    <property type="protein sequence ID" value="CAH2021693.1"/>
    <property type="molecule type" value="Genomic_DNA"/>
</dbReference>
<dbReference type="EMBL" id="CAKOFQ010009078">
    <property type="protein sequence ID" value="CAH2016997.1"/>
    <property type="molecule type" value="Genomic_DNA"/>
</dbReference>
<evidence type="ECO:0000313" key="34">
    <source>
        <dbReference type="EMBL" id="CAH2017510.1"/>
    </source>
</evidence>
<dbReference type="EMBL" id="CAKOFQ010012266">
    <property type="protein sequence ID" value="CAH2021409.1"/>
    <property type="molecule type" value="Genomic_DNA"/>
</dbReference>
<dbReference type="EMBL" id="CAKOFQ010011962">
    <property type="protein sequence ID" value="CAH2021219.1"/>
    <property type="molecule type" value="Genomic_DNA"/>
</dbReference>
<evidence type="ECO:0000313" key="179">
    <source>
        <dbReference type="EMBL" id="CAH2021409.1"/>
    </source>
</evidence>
<evidence type="ECO:0000313" key="160">
    <source>
        <dbReference type="EMBL" id="CAH2021191.1"/>
    </source>
</evidence>
<dbReference type="EMBL" id="CAKOFQ010009289">
    <property type="protein sequence ID" value="CAH2017450.1"/>
    <property type="molecule type" value="Genomic_DNA"/>
</dbReference>
<dbReference type="EMBL" id="CAKOFQ010009018">
    <property type="protein sequence ID" value="CAH2016806.1"/>
    <property type="molecule type" value="Genomic_DNA"/>
</dbReference>
<evidence type="ECO:0000313" key="121">
    <source>
        <dbReference type="EMBL" id="CAH2020287.1"/>
    </source>
</evidence>
<evidence type="ECO:0000313" key="199">
    <source>
        <dbReference type="EMBL" id="CAH2021693.1"/>
    </source>
</evidence>
<evidence type="ECO:0000313" key="37">
    <source>
        <dbReference type="EMBL" id="CAH2017579.1"/>
    </source>
</evidence>
<evidence type="ECO:0000313" key="191">
    <source>
        <dbReference type="EMBL" id="CAH2021566.1"/>
    </source>
</evidence>
<dbReference type="EMBL" id="CAKOFQ010012054">
    <property type="protein sequence ID" value="CAH2021274.1"/>
    <property type="molecule type" value="Genomic_DNA"/>
</dbReference>
<dbReference type="EMBL" id="CAKOFQ010009820">
    <property type="protein sequence ID" value="CAH2018566.1"/>
    <property type="molecule type" value="Genomic_DNA"/>
</dbReference>
<dbReference type="EMBL" id="CAKOFQ010010183">
    <property type="protein sequence ID" value="CAH2019348.1"/>
    <property type="molecule type" value="Genomic_DNA"/>
</dbReference>
<evidence type="ECO:0000313" key="173">
    <source>
        <dbReference type="EMBL" id="CAH2021355.1"/>
    </source>
</evidence>
<dbReference type="EMBL" id="CAKOFQ010009726">
    <property type="protein sequence ID" value="CAH2018363.1"/>
    <property type="molecule type" value="Genomic_DNA"/>
</dbReference>
<dbReference type="EMBL" id="CAKOFQ010010948">
    <property type="protein sequence ID" value="CAH2020300.1"/>
    <property type="molecule type" value="Genomic_DNA"/>
</dbReference>
<dbReference type="EMBL" id="CAKOFQ010010158">
    <property type="protein sequence ID" value="CAH2019325.1"/>
    <property type="molecule type" value="Genomic_DNA"/>
</dbReference>
<dbReference type="EMBL" id="CAKOFQ010011619">
    <property type="protein sequence ID" value="CAH2020899.1"/>
    <property type="molecule type" value="Genomic_DNA"/>
</dbReference>
<evidence type="ECO:0000313" key="87">
    <source>
        <dbReference type="EMBL" id="CAH2019126.1"/>
    </source>
</evidence>
<dbReference type="EMBL" id="CAKOFQ010012239">
    <property type="protein sequence ID" value="CAH2021394.1"/>
    <property type="molecule type" value="Genomic_DNA"/>
</dbReference>
<dbReference type="EMBL" id="CAKOFQ010011916">
    <property type="protein sequence ID" value="CAH2021181.1"/>
    <property type="molecule type" value="Genomic_DNA"/>
</dbReference>
<evidence type="ECO:0000313" key="182">
    <source>
        <dbReference type="EMBL" id="CAH2021451.1"/>
    </source>
</evidence>
<evidence type="ECO:0000313" key="83">
    <source>
        <dbReference type="EMBL" id="CAH2018935.1"/>
    </source>
</evidence>
<dbReference type="EMBL" id="CAKOFQ010009214">
    <property type="protein sequence ID" value="CAH2017326.1"/>
    <property type="molecule type" value="Genomic_DNA"/>
</dbReference>
<evidence type="ECO:0000313" key="68">
    <source>
        <dbReference type="EMBL" id="CAH2018547.1"/>
    </source>
</evidence>
<dbReference type="EMBL" id="CAKOFQ010010605">
    <property type="protein sequence ID" value="CAH2019880.1"/>
    <property type="molecule type" value="Genomic_DNA"/>
</dbReference>
<dbReference type="EMBL" id="CAKOFQ010011792">
    <property type="protein sequence ID" value="CAH2021059.1"/>
    <property type="molecule type" value="Genomic_DNA"/>
</dbReference>
<dbReference type="EMBL" id="CAKOFQ010008798">
    <property type="protein sequence ID" value="CAH2016039.1"/>
    <property type="molecule type" value="Genomic_DNA"/>
</dbReference>
<dbReference type="EMBL" id="CAKOFQ010009569">
    <property type="protein sequence ID" value="CAH2018016.1"/>
    <property type="molecule type" value="Genomic_DNA"/>
</dbReference>
<accession>A0A9P0QIT9</accession>
<evidence type="ECO:0000313" key="169">
    <source>
        <dbReference type="EMBL" id="CAH2021322.1"/>
    </source>
</evidence>
<dbReference type="EMBL" id="CAKOFQ010010792">
    <property type="protein sequence ID" value="CAH2020137.1"/>
    <property type="molecule type" value="Genomic_DNA"/>
</dbReference>
<dbReference type="EMBL" id="CAKOFQ010009103">
    <property type="protein sequence ID" value="CAH2017054.1"/>
    <property type="molecule type" value="Genomic_DNA"/>
</dbReference>
<evidence type="ECO:0000313" key="137">
    <source>
        <dbReference type="EMBL" id="CAH2020564.1"/>
    </source>
</evidence>
<evidence type="ECO:0000313" key="31">
    <source>
        <dbReference type="EMBL" id="CAH2017442.1"/>
    </source>
</evidence>
<evidence type="ECO:0000313" key="45">
    <source>
        <dbReference type="EMBL" id="CAH2017840.1"/>
    </source>
</evidence>
<evidence type="ECO:0000313" key="133">
    <source>
        <dbReference type="EMBL" id="CAH2020474.1"/>
    </source>
</evidence>
<sequence length="16" mass="1842">MEFTTHLGLHSQATRL</sequence>
<evidence type="ECO:0000313" key="200">
    <source>
        <dbReference type="EMBL" id="CAH2021696.1"/>
    </source>
</evidence>
<dbReference type="EMBL" id="CAKOFQ010012387">
    <property type="protein sequence ID" value="CAH2021492.1"/>
    <property type="molecule type" value="Genomic_DNA"/>
</dbReference>
<evidence type="ECO:0000313" key="123">
    <source>
        <dbReference type="EMBL" id="CAH2020306.1"/>
    </source>
</evidence>
<dbReference type="EMBL" id="CAKOFQ010009353">
    <property type="protein sequence ID" value="CAH2017581.1"/>
    <property type="molecule type" value="Genomic_DNA"/>
</dbReference>
<dbReference type="EMBL" id="CAKOFQ010009492">
    <property type="protein sequence ID" value="CAH2017869.1"/>
    <property type="molecule type" value="Genomic_DNA"/>
</dbReference>
<evidence type="ECO:0000313" key="153">
    <source>
        <dbReference type="EMBL" id="CAH2021019.1"/>
    </source>
</evidence>
<evidence type="ECO:0000313" key="42">
    <source>
        <dbReference type="EMBL" id="CAH2017734.1"/>
    </source>
</evidence>
<evidence type="ECO:0000313" key="4">
    <source>
        <dbReference type="EMBL" id="CAH2016039.1"/>
    </source>
</evidence>
<evidence type="ECO:0000313" key="24">
    <source>
        <dbReference type="EMBL" id="CAH2017087.1"/>
    </source>
</evidence>
<dbReference type="EMBL" id="CAKOFQ010012338">
    <property type="protein sequence ID" value="CAH2021451.1"/>
    <property type="molecule type" value="Genomic_DNA"/>
</dbReference>
<dbReference type="EMBL" id="CAKOFQ010009961">
    <property type="protein sequence ID" value="CAH2018805.1"/>
    <property type="molecule type" value="Genomic_DNA"/>
</dbReference>
<dbReference type="EMBL" id="CAKOFQ010012222">
    <property type="protein sequence ID" value="CAH2021383.1"/>
    <property type="molecule type" value="Genomic_DNA"/>
</dbReference>
<evidence type="ECO:0000313" key="74">
    <source>
        <dbReference type="EMBL" id="CAH2018690.1"/>
    </source>
</evidence>
<dbReference type="EMBL" id="CAKOFQ010009954">
    <property type="protein sequence ID" value="CAH2018793.1"/>
    <property type="molecule type" value="Genomic_DNA"/>
</dbReference>
<dbReference type="EMBL" id="CAKOFQ010013068">
    <property type="protein sequence ID" value="CAH2021875.1"/>
    <property type="molecule type" value="Genomic_DNA"/>
</dbReference>
<evidence type="ECO:0000313" key="22">
    <source>
        <dbReference type="EMBL" id="CAH2017054.1"/>
    </source>
</evidence>
<dbReference type="EMBL" id="CAKOFQ010012528">
    <property type="protein sequence ID" value="CAH2021564.1"/>
    <property type="molecule type" value="Genomic_DNA"/>
</dbReference>
<evidence type="ECO:0000313" key="82">
    <source>
        <dbReference type="EMBL" id="CAH2018933.1"/>
    </source>
</evidence>
<dbReference type="EMBL" id="CAKOFQ010012115">
    <property type="protein sequence ID" value="CAH2021324.1"/>
    <property type="molecule type" value="Genomic_DNA"/>
</dbReference>
<dbReference type="EMBL" id="CAKOFQ010010988">
    <property type="protein sequence ID" value="CAH2020344.1"/>
    <property type="molecule type" value="Genomic_DNA"/>
</dbReference>
<keyword evidence="210" id="KW-1185">Reference proteome</keyword>
<dbReference type="EMBL" id="CAKOFQ010009563">
    <property type="protein sequence ID" value="CAH2017999.1"/>
    <property type="molecule type" value="Genomic_DNA"/>
</dbReference>
<dbReference type="EMBL" id="CAKOFQ010009733">
    <property type="protein sequence ID" value="CAH2018428.1"/>
    <property type="molecule type" value="Genomic_DNA"/>
</dbReference>
<dbReference type="EMBL" id="CAKOFQ010012324">
    <property type="protein sequence ID" value="CAH2021441.1"/>
    <property type="molecule type" value="Genomic_DNA"/>
</dbReference>
<evidence type="ECO:0000313" key="52">
    <source>
        <dbReference type="EMBL" id="CAH2017999.1"/>
    </source>
</evidence>
<evidence type="ECO:0000313" key="118">
    <source>
        <dbReference type="EMBL" id="CAH2020137.1"/>
    </source>
</evidence>
<evidence type="ECO:0000313" key="140">
    <source>
        <dbReference type="EMBL" id="CAH2020755.1"/>
    </source>
</evidence>
<evidence type="ECO:0000313" key="186">
    <source>
        <dbReference type="EMBL" id="CAH2021492.1"/>
    </source>
</evidence>
<dbReference type="EMBL" id="CAKOFQ010009289">
    <property type="protein sequence ID" value="CAH2017442.1"/>
    <property type="molecule type" value="Genomic_DNA"/>
</dbReference>
<evidence type="ECO:0000313" key="194">
    <source>
        <dbReference type="EMBL" id="CAH2021609.1"/>
    </source>
</evidence>
<evidence type="ECO:0000313" key="38">
    <source>
        <dbReference type="EMBL" id="CAH2017581.1"/>
    </source>
</evidence>
<evidence type="ECO:0000313" key="2">
    <source>
        <dbReference type="EMBL" id="CAH1998400.1"/>
    </source>
</evidence>
<evidence type="ECO:0000313" key="72">
    <source>
        <dbReference type="EMBL" id="CAH2018657.1"/>
    </source>
</evidence>
<dbReference type="EMBL" id="CAKOFQ010010729">
    <property type="protein sequence ID" value="CAH2020034.1"/>
    <property type="molecule type" value="Genomic_DNA"/>
</dbReference>
<evidence type="ECO:0000313" key="18">
    <source>
        <dbReference type="EMBL" id="CAH2016951.1"/>
    </source>
</evidence>
<gene>
    <name evidence="1" type="ORF">ACAOBT_LOCUS22560</name>
    <name evidence="2" type="ORF">ACAOBT_LOCUS24357</name>
    <name evidence="3" type="ORF">ACAOBT_LOCUS32163</name>
    <name evidence="4" type="ORF">ACAOBT_LOCUS35098</name>
    <name evidence="5" type="ORF">ACAOBT_LOCUS35252</name>
    <name evidence="6" type="ORF">ACAOBT_LOCUS35256</name>
    <name evidence="7" type="ORF">ACAOBT_LOCUS35466</name>
    <name evidence="8" type="ORF">ACAOBT_LOCUS35510</name>
    <name evidence="9" type="ORF">ACAOBT_LOCUS35511</name>
    <name evidence="10" type="ORF">ACAOBT_LOCUS35547</name>
    <name evidence="11" type="ORF">ACAOBT_LOCUS35555</name>
    <name evidence="12" type="ORF">ACAOBT_LOCUS35611</name>
    <name evidence="13" type="ORF">ACAOBT_LOCUS35635</name>
    <name evidence="14" type="ORF">ACAOBT_LOCUS35656</name>
    <name evidence="15" type="ORF">ACAOBT_LOCUS35686</name>
    <name evidence="16" type="ORF">ACAOBT_LOCUS35689</name>
    <name evidence="17" type="ORF">ACAOBT_LOCUS35698</name>
    <name evidence="18" type="ORF">ACAOBT_LOCUS35701</name>
    <name evidence="19" type="ORF">ACAOBT_LOCUS35720</name>
    <name evidence="20" type="ORF">ACAOBT_LOCUS35724</name>
    <name evidence="21" type="ORF">ACAOBT_LOCUS35770</name>
    <name evidence="22" type="ORF">ACAOBT_LOCUS35771</name>
    <name evidence="23" type="ORF">ACAOBT_LOCUS35789</name>
    <name evidence="24" type="ORF">ACAOBT_LOCUS35792</name>
    <name evidence="25" type="ORF">ACAOBT_LOCUS35870</name>
    <name evidence="26" type="ORF">ACAOBT_LOCUS35889</name>
    <name evidence="27" type="ORF">ACAOBT_LOCUS35940</name>
    <name evidence="28" type="ORF">ACAOBT_LOCUS35994</name>
    <name evidence="29" type="ORF">ACAOBT_LOCUS36011</name>
    <name evidence="30" type="ORF">ACAOBT_LOCUS36018</name>
    <name evidence="31" type="ORF">ACAOBT_LOCUS36022</name>
    <name evidence="32" type="ORF">ACAOBT_LOCUS36025</name>
    <name evidence="33" type="ORF">ACAOBT_LOCUS36036</name>
    <name evidence="34" type="ORF">ACAOBT_LOCUS36064</name>
    <name evidence="35" type="ORF">ACAOBT_LOCUS36088</name>
    <name evidence="36" type="ORF">ACAOBT_LOCUS36107</name>
    <name evidence="37" type="ORF">ACAOBT_LOCUS36110</name>
    <name evidence="38" type="ORF">ACAOBT_LOCUS36112</name>
    <name evidence="39" type="ORF">ACAOBT_LOCUS36113</name>
    <name evidence="40" type="ORF">ACAOBT_LOCUS36137</name>
    <name evidence="41" type="ORF">ACAOBT_LOCUS36187</name>
    <name evidence="42" type="ORF">ACAOBT_LOCUS36201</name>
    <name evidence="43" type="ORF">ACAOBT_LOCUS36213</name>
    <name evidence="44" type="ORF">ACAOBT_LOCUS36252</name>
    <name evidence="45" type="ORF">ACAOBT_LOCUS36265</name>
    <name evidence="46" type="ORF">ACAOBT_LOCUS36270</name>
    <name evidence="47" type="ORF">ACAOBT_LOCUS36275</name>
    <name evidence="48" type="ORF">ACAOBT_LOCUS36277</name>
    <name evidence="49" type="ORF">ACAOBT_LOCUS36282</name>
    <name evidence="50" type="ORF">ACAOBT_LOCUS36285</name>
    <name evidence="51" type="ORF">ACAOBT_LOCUS36339</name>
    <name evidence="52" type="ORF">ACAOBT_LOCUS36372</name>
    <name evidence="53" type="ORF">ACAOBT_LOCUS36375</name>
    <name evidence="54" type="ORF">ACAOBT_LOCUS36380</name>
    <name evidence="55" type="ORF">ACAOBT_LOCUS36444</name>
    <name evidence="56" type="ORF">ACAOBT_LOCUS36454</name>
    <name evidence="57" type="ORF">ACAOBT_LOCUS36470</name>
    <name evidence="58" type="ORF">ACAOBT_LOCUS36473</name>
    <name evidence="59" type="ORF">ACAOBT_LOCUS36527</name>
    <name evidence="60" type="ORF">ACAOBT_LOCUS36573</name>
    <name evidence="61" type="ORF">ACAOBT_LOCUS36577</name>
    <name evidence="62" type="ORF">ACAOBT_LOCUS36583</name>
    <name evidence="63" type="ORF">ACAOBT_LOCUS36591</name>
    <name evidence="64" type="ORF">ACAOBT_LOCUS36596</name>
    <name evidence="65" type="ORF">ACAOBT_LOCUS36633</name>
    <name evidence="66" type="ORF">ACAOBT_LOCUS36649</name>
    <name evidence="67" type="ORF">ACAOBT_LOCUS36658</name>
    <name evidence="68" type="ORF">ACAOBT_LOCUS36682</name>
    <name evidence="69" type="ORF">ACAOBT_LOCUS36687</name>
    <name evidence="70" type="ORF">ACAOBT_LOCUS36688</name>
    <name evidence="71" type="ORF">ACAOBT_LOCUS36733</name>
    <name evidence="72" type="ORF">ACAOBT_LOCUS36742</name>
    <name evidence="73" type="ORF">ACAOBT_LOCUS36756</name>
    <name evidence="74" type="ORF">ACAOBT_LOCUS36767</name>
    <name evidence="75" type="ORF">ACAOBT_LOCUS36771</name>
    <name evidence="76" type="ORF">ACAOBT_LOCUS36810</name>
    <name evidence="77" type="ORF">ACAOBT_LOCUS36840</name>
    <name evidence="78" type="ORF">ACAOBT_LOCUS36850</name>
    <name evidence="79" type="ORF">ACAOBT_LOCUS36858</name>
    <name evidence="80" type="ORF">ACAOBT_LOCUS36923</name>
    <name evidence="81" type="ORF">ACAOBT_LOCUS36931</name>
    <name evidence="82" type="ORF">ACAOBT_LOCUS36936</name>
    <name evidence="83" type="ORF">ACAOBT_LOCUS36938</name>
    <name evidence="84" type="ORF">ACAOBT_LOCUS36943</name>
    <name evidence="85" type="ORF">ACAOBT_LOCUS36967</name>
    <name evidence="86" type="ORF">ACAOBT_LOCUS36978</name>
    <name evidence="87" type="ORF">ACAOBT_LOCUS37012</name>
    <name evidence="88" type="ORF">ACAOBT_LOCUS37018</name>
    <name evidence="89" type="ORF">ACAOBT_LOCUS37051</name>
    <name evidence="90" type="ORF">ACAOBT_LOCUS37059</name>
    <name evidence="91" type="ORF">ACAOBT_LOCUS37080</name>
    <name evidence="92" type="ORF">ACAOBT_LOCUS37096</name>
    <name evidence="93" type="ORF">ACAOBT_LOCUS37115</name>
    <name evidence="94" type="ORF">ACAOBT_LOCUS37144</name>
    <name evidence="95" type="ORF">ACAOBT_LOCUS37174</name>
    <name evidence="96" type="ORF">ACAOBT_LOCUS37210</name>
    <name evidence="97" type="ORF">ACAOBT_LOCUS37228</name>
    <name evidence="98" type="ORF">ACAOBT_LOCUS37235</name>
    <name evidence="99" type="ORF">ACAOBT_LOCUS37240</name>
    <name evidence="100" type="ORF">ACAOBT_LOCUS37282</name>
    <name evidence="101" type="ORF">ACAOBT_LOCUS37317</name>
    <name evidence="102" type="ORF">ACAOBT_LOCUS37332</name>
    <name evidence="103" type="ORF">ACAOBT_LOCUS37363</name>
    <name evidence="104" type="ORF">ACAOBT_LOCUS37370</name>
    <name evidence="105" type="ORF">ACAOBT_LOCUS37433</name>
    <name evidence="106" type="ORF">ACAOBT_LOCUS37464</name>
    <name evidence="107" type="ORF">ACAOBT_LOCUS37475</name>
    <name evidence="108" type="ORF">ACAOBT_LOCUS37481</name>
    <name evidence="109" type="ORF">ACAOBT_LOCUS37509</name>
    <name evidence="110" type="ORF">ACAOBT_LOCUS37515</name>
    <name evidence="111" type="ORF">ACAOBT_LOCUS37517</name>
    <name evidence="112" type="ORF">ACAOBT_LOCUS37529</name>
    <name evidence="113" type="ORF">ACAOBT_LOCUS37541</name>
    <name evidence="114" type="ORF">ACAOBT_LOCUS37554</name>
    <name evidence="115" type="ORF">ACAOBT_LOCUS37580</name>
    <name evidence="116" type="ORF">ACAOBT_LOCUS37587</name>
    <name evidence="117" type="ORF">ACAOBT_LOCUS37591</name>
    <name evidence="118" type="ORF">ACAOBT_LOCUS37656</name>
    <name evidence="119" type="ORF">ACAOBT_LOCUS37677</name>
    <name evidence="120" type="ORF">ACAOBT_LOCUS37741</name>
    <name evidence="121" type="ORF">ACAOBT_LOCUS37754</name>
    <name evidence="122" type="ORF">ACAOBT_LOCUS37762</name>
    <name evidence="123" type="ORF">ACAOBT_LOCUS37765</name>
    <name evidence="124" type="ORF">ACAOBT_LOCUS37785</name>
    <name evidence="125" type="ORF">ACAOBT_LOCUS37796</name>
    <name evidence="126" type="ORF">ACAOBT_LOCUS37801</name>
    <name evidence="127" type="ORF">ACAOBT_LOCUS37812</name>
    <name evidence="128" type="ORF">ACAOBT_LOCUS37823</name>
    <name evidence="129" type="ORF">ACAOBT_LOCUS37826</name>
    <name evidence="130" type="ORF">ACAOBT_LOCUS37837</name>
    <name evidence="131" type="ORF">ACAOBT_LOCUS37841</name>
    <name evidence="132" type="ORF">ACAOBT_LOCUS37873</name>
    <name evidence="133" type="ORF">ACAOBT_LOCUS37880</name>
    <name evidence="134" type="ORF">ACAOBT_LOCUS37901</name>
    <name evidence="135" type="ORF">ACAOBT_LOCUS37924</name>
    <name evidence="136" type="ORF">ACAOBT_LOCUS37943</name>
    <name evidence="137" type="ORF">ACAOBT_LOCUS37948</name>
    <name evidence="138" type="ORF">ACAOBT_LOCUS38002</name>
    <name evidence="139" type="ORF">ACAOBT_LOCUS38023</name>
    <name evidence="140" type="ORF">ACAOBT_LOCUS38081</name>
    <name evidence="141" type="ORF">ACAOBT_LOCUS38094</name>
    <name evidence="142" type="ORF">ACAOBT_LOCUS38097</name>
    <name evidence="143" type="ORF">ACAOBT_LOCUS38152</name>
    <name evidence="144" type="ORF">ACAOBT_LOCUS38163</name>
    <name evidence="145" type="ORF">ACAOBT_LOCUS38168</name>
    <name evidence="146" type="ORF">ACAOBT_LOCUS38198</name>
    <name evidence="147" type="ORF">ACAOBT_LOCUS38203</name>
    <name evidence="148" type="ORF">ACAOBT_LOCUS38213</name>
    <name evidence="149" type="ORF">ACAOBT_LOCUS38222</name>
    <name evidence="150" type="ORF">ACAOBT_LOCUS38236</name>
    <name evidence="151" type="ORF">ACAOBT_LOCUS38239</name>
    <name evidence="152" type="ORF">ACAOBT_LOCUS38242</name>
    <name evidence="153" type="ORF">ACAOBT_LOCUS38253</name>
    <name evidence="154" type="ORF">ACAOBT_LOCUS38278</name>
    <name evidence="155" type="ORF">ACAOBT_LOCUS38301</name>
    <name evidence="156" type="ORF">ACAOBT_LOCUS38312</name>
    <name evidence="157" type="ORF">ACAOBT_LOCUS38322</name>
    <name evidence="158" type="ORF">ACAOBT_LOCUS38357</name>
    <name evidence="159" type="ORF">ACAOBT_LOCUS38364</name>
    <name evidence="160" type="ORF">ACAOBT_LOCUS38370</name>
    <name evidence="161" type="ORF">ACAOBT_LOCUS38377</name>
    <name evidence="162" type="ORF">ACAOBT_LOCUS38383</name>
    <name evidence="163" type="ORF">ACAOBT_LOCUS38387</name>
    <name evidence="164" type="ORF">ACAOBT_LOCUS38395</name>
    <name evidence="165" type="ORF">ACAOBT_LOCUS38406</name>
    <name evidence="166" type="ORF">ACAOBT_LOCUS38426</name>
    <name evidence="167" type="ORF">ACAOBT_LOCUS38427</name>
    <name evidence="168" type="ORF">ACAOBT_LOCUS38458</name>
    <name evidence="169" type="ORF">ACAOBT_LOCUS38465</name>
    <name evidence="170" type="ORF">ACAOBT_LOCUS38467</name>
    <name evidence="171" type="ORF">ACAOBT_LOCUS38469</name>
    <name evidence="172" type="ORF">ACAOBT_LOCUS38486</name>
    <name evidence="173" type="ORF">ACAOBT_LOCUS38490</name>
    <name evidence="174" type="ORF">ACAOBT_LOCUS38508</name>
    <name evidence="175" type="ORF">ACAOBT_LOCUS38513</name>
    <name evidence="176" type="ORF">ACAOBT_LOCUS38524</name>
    <name evidence="177" type="ORF">ACAOBT_LOCUS38530</name>
    <name evidence="178" type="ORF">ACAOBT_LOCUS38535</name>
    <name evidence="179" type="ORF">ACAOBT_LOCUS38537</name>
    <name evidence="180" type="ORF">ACAOBT_LOCUS38553</name>
    <name evidence="181" type="ORF">ACAOBT_LOCUS38556</name>
    <name evidence="182" type="ORF">ACAOBT_LOCUS38559</name>
    <name evidence="183" type="ORF">ACAOBT_LOCUS38560</name>
    <name evidence="184" type="ORF">ACAOBT_LOCUS38561</name>
    <name evidence="185" type="ORF">ACAOBT_LOCUS38582</name>
    <name evidence="186" type="ORF">ACAOBT_LOCUS38583</name>
    <name evidence="187" type="ORF">ACAOBT_LOCUS38593</name>
    <name evidence="188" type="ORF">ACAOBT_LOCUS38602</name>
    <name evidence="189" type="ORF">ACAOBT_LOCUS38604</name>
    <name evidence="190" type="ORF">ACAOBT_LOCUS38623</name>
    <name evidence="191" type="ORF">ACAOBT_LOCUS38625</name>
    <name evidence="192" type="ORF">ACAOBT_LOCUS38634</name>
    <name evidence="193" type="ORF">ACAOBT_LOCUS38636</name>
    <name evidence="194" type="ORF">ACAOBT_LOCUS38653</name>
    <name evidence="195" type="ORF">ACAOBT_LOCUS38687</name>
    <name evidence="196" type="ORF">ACAOBT_LOCUS38691</name>
    <name evidence="197" type="ORF">ACAOBT_LOCUS38696</name>
    <name evidence="198" type="ORF">ACAOBT_LOCUS38706</name>
    <name evidence="199" type="ORF">ACAOBT_LOCUS38709</name>
    <name evidence="200" type="ORF">ACAOBT_LOCUS38711</name>
    <name evidence="201" type="ORF">ACAOBT_LOCUS38712</name>
    <name evidence="202" type="ORF">ACAOBT_LOCUS38716</name>
    <name evidence="203" type="ORF">ACAOBT_LOCUS38720</name>
    <name evidence="204" type="ORF">ACAOBT_LOCUS38743</name>
    <name evidence="205" type="ORF">ACAOBT_LOCUS38756</name>
    <name evidence="206" type="ORF">ACAOBT_LOCUS38761</name>
    <name evidence="207" type="ORF">ACAOBT_LOCUS38765</name>
    <name evidence="208" type="ORF">ACAOBT_LOCUS38774</name>
    <name evidence="209" type="ORF">ACAOBT_LOCUS38809</name>
</gene>
<evidence type="ECO:0000313" key="66">
    <source>
        <dbReference type="EMBL" id="CAH2018504.1"/>
    </source>
</evidence>
<dbReference type="EMBL" id="CAKOFQ010011596">
    <property type="protein sequence ID" value="CAH2020877.1"/>
    <property type="molecule type" value="Genomic_DNA"/>
</dbReference>
<evidence type="ECO:0000313" key="77">
    <source>
        <dbReference type="EMBL" id="CAH2018793.1"/>
    </source>
</evidence>
<evidence type="ECO:0000313" key="103">
    <source>
        <dbReference type="EMBL" id="CAH2019736.1"/>
    </source>
</evidence>
<dbReference type="EMBL" id="CAKOFQ010010121">
    <property type="protein sequence ID" value="CAH2019166.1"/>
    <property type="molecule type" value="Genomic_DNA"/>
</dbReference>
<dbReference type="EMBL" id="CAKOFQ010011832">
    <property type="protein sequence ID" value="CAH2021108.1"/>
    <property type="molecule type" value="Genomic_DNA"/>
</dbReference>
<evidence type="ECO:0000313" key="203">
    <source>
        <dbReference type="EMBL" id="CAH2021712.1"/>
    </source>
</evidence>
<evidence type="ECO:0000313" key="116">
    <source>
        <dbReference type="EMBL" id="CAH2020043.1"/>
    </source>
</evidence>
<evidence type="ECO:0000313" key="95">
    <source>
        <dbReference type="EMBL" id="CAH2019472.1"/>
    </source>
</evidence>
<evidence type="ECO:0000313" key="96">
    <source>
        <dbReference type="EMBL" id="CAH2019533.1"/>
    </source>
</evidence>
<evidence type="ECO:0000313" key="205">
    <source>
        <dbReference type="EMBL" id="CAH2021854.1"/>
    </source>
</evidence>
<evidence type="ECO:0000313" key="101">
    <source>
        <dbReference type="EMBL" id="CAH2019676.1"/>
    </source>
</evidence>
<dbReference type="EMBL" id="CAKOFQ010012452">
    <property type="protein sequence ID" value="CAH2021540.1"/>
    <property type="molecule type" value="Genomic_DNA"/>
</dbReference>
<evidence type="ECO:0000313" key="13">
    <source>
        <dbReference type="EMBL" id="CAH2016833.1"/>
    </source>
</evidence>
<dbReference type="EMBL" id="CAKOFQ010012110">
    <property type="protein sequence ID" value="CAH2021322.1"/>
    <property type="molecule type" value="Genomic_DNA"/>
</dbReference>
<evidence type="ECO:0000313" key="159">
    <source>
        <dbReference type="EMBL" id="CAH2021181.1"/>
    </source>
</evidence>
<evidence type="ECO:0000313" key="30">
    <source>
        <dbReference type="EMBL" id="CAH2017436.1"/>
    </source>
</evidence>
<evidence type="ECO:0000313" key="171">
    <source>
        <dbReference type="EMBL" id="CAH2021326.1"/>
    </source>
</evidence>
<dbReference type="EMBL" id="CAKOFQ010009620">
    <property type="protein sequence ID" value="CAH2018127.1"/>
    <property type="molecule type" value="Genomic_DNA"/>
</dbReference>
<dbReference type="EMBL" id="CAKOFQ010010202">
    <property type="protein sequence ID" value="CAH2019375.1"/>
    <property type="molecule type" value="Genomic_DNA"/>
</dbReference>
<dbReference type="EMBL" id="CAKOFQ010011614">
    <property type="protein sequence ID" value="CAH2020894.1"/>
    <property type="molecule type" value="Genomic_DNA"/>
</dbReference>
<evidence type="ECO:0000313" key="11">
    <source>
        <dbReference type="EMBL" id="CAH2016717.1"/>
    </source>
</evidence>
<evidence type="ECO:0000313" key="208">
    <source>
        <dbReference type="EMBL" id="CAH2021875.1"/>
    </source>
</evidence>
<evidence type="ECO:0000313" key="25">
    <source>
        <dbReference type="EMBL" id="CAH2017213.1"/>
    </source>
</evidence>
<evidence type="ECO:0000313" key="162">
    <source>
        <dbReference type="EMBL" id="CAH2021219.1"/>
    </source>
</evidence>
<dbReference type="EMBL" id="CAKOFQ010012154">
    <property type="protein sequence ID" value="CAH2021351.1"/>
    <property type="molecule type" value="Genomic_DNA"/>
</dbReference>
<dbReference type="EMBL" id="CAKOFQ010010043">
    <property type="protein sequence ID" value="CAH2018925.1"/>
    <property type="molecule type" value="Genomic_DNA"/>
</dbReference>
<dbReference type="EMBL" id="CAKOFQ010012977">
    <property type="protein sequence ID" value="CAH2021854.1"/>
    <property type="molecule type" value="Genomic_DNA"/>
</dbReference>
<dbReference type="EMBL" id="CAKOFQ010009483">
    <property type="protein sequence ID" value="CAH2017840.1"/>
    <property type="molecule type" value="Genomic_DNA"/>
</dbReference>
<dbReference type="EMBL" id="CAKOFQ010009638">
    <property type="protein sequence ID" value="CAH2018173.1"/>
    <property type="molecule type" value="Genomic_DNA"/>
</dbReference>
<evidence type="ECO:0000313" key="188">
    <source>
        <dbReference type="EMBL" id="CAH2021538.1"/>
    </source>
</evidence>
<dbReference type="EMBL" id="CAKOFQ010010505">
    <property type="protein sequence ID" value="CAH2019744.1"/>
    <property type="molecule type" value="Genomic_DNA"/>
</dbReference>
<evidence type="ECO:0000313" key="120">
    <source>
        <dbReference type="EMBL" id="CAH2020268.1"/>
    </source>
</evidence>
<evidence type="ECO:0000313" key="180">
    <source>
        <dbReference type="EMBL" id="CAH2021441.1"/>
    </source>
</evidence>
<evidence type="ECO:0000313" key="111">
    <source>
        <dbReference type="EMBL" id="CAH2019952.1"/>
    </source>
</evidence>
<dbReference type="EMBL" id="CAKOFQ010010671">
    <property type="protein sequence ID" value="CAH2019968.1"/>
    <property type="molecule type" value="Genomic_DNA"/>
</dbReference>
<dbReference type="EMBL" id="CAKOFQ010010646">
    <property type="protein sequence ID" value="CAH2019940.1"/>
    <property type="molecule type" value="Genomic_DNA"/>
</dbReference>
<dbReference type="EMBL" id="CAKOFQ010009375">
    <property type="protein sequence ID" value="CAH2017627.1"/>
    <property type="molecule type" value="Genomic_DNA"/>
</dbReference>
<dbReference type="EMBL" id="CAKOFQ010008968">
    <property type="protein sequence ID" value="CAH2016639.1"/>
    <property type="molecule type" value="Genomic_DNA"/>
</dbReference>
<dbReference type="EMBL" id="CAKOFQ010011990">
    <property type="protein sequence ID" value="CAH2021235.1"/>
    <property type="molecule type" value="Genomic_DNA"/>
</dbReference>
<dbReference type="EMBL" id="CAKOFQ010009489">
    <property type="protein sequence ID" value="CAH2017860.1"/>
    <property type="molecule type" value="Genomic_DNA"/>
</dbReference>
<evidence type="ECO:0000313" key="88">
    <source>
        <dbReference type="EMBL" id="CAH2019166.1"/>
    </source>
</evidence>
<dbReference type="EMBL" id="CAKOFQ010011485">
    <property type="protein sequence ID" value="CAH2020791.1"/>
    <property type="molecule type" value="Genomic_DNA"/>
</dbReference>
<evidence type="ECO:0000313" key="14">
    <source>
        <dbReference type="EMBL" id="CAH2016874.1"/>
    </source>
</evidence>
<dbReference type="EMBL" id="CAKOFQ010011728">
    <property type="protein sequence ID" value="CAH2021002.1"/>
    <property type="molecule type" value="Genomic_DNA"/>
</dbReference>
<dbReference type="EMBL" id="CAKOFQ010009770">
    <property type="protein sequence ID" value="CAH2018480.1"/>
    <property type="molecule type" value="Genomic_DNA"/>
</dbReference>
<evidence type="ECO:0000313" key="102">
    <source>
        <dbReference type="EMBL" id="CAH2019695.1"/>
    </source>
</evidence>
<dbReference type="EMBL" id="CAKOFQ010009288">
    <property type="protein sequence ID" value="CAH2017436.1"/>
    <property type="molecule type" value="Genomic_DNA"/>
</dbReference>
<evidence type="ECO:0000313" key="183">
    <source>
        <dbReference type="EMBL" id="CAH2021452.1"/>
    </source>
</evidence>
<dbReference type="EMBL" id="CAKOFQ010011733">
    <property type="protein sequence ID" value="CAH2021008.1"/>
    <property type="molecule type" value="Genomic_DNA"/>
</dbReference>
<dbReference type="EMBL" id="CAKOFQ010012425">
    <property type="protein sequence ID" value="CAH2021517.1"/>
    <property type="molecule type" value="Genomic_DNA"/>
</dbReference>
<evidence type="ECO:0000313" key="81">
    <source>
        <dbReference type="EMBL" id="CAH2018925.1"/>
    </source>
</evidence>
<evidence type="ECO:0000313" key="210">
    <source>
        <dbReference type="Proteomes" id="UP001152888"/>
    </source>
</evidence>
<dbReference type="EMBL" id="CAKOFQ010012092">
    <property type="protein sequence ID" value="CAH2021312.1"/>
    <property type="molecule type" value="Genomic_DNA"/>
</dbReference>
<evidence type="ECO:0000313" key="149">
    <source>
        <dbReference type="EMBL" id="CAH2020985.1"/>
    </source>
</evidence>
<dbReference type="EMBL" id="CAKOFQ010009884">
    <property type="protein sequence ID" value="CAH2018690.1"/>
    <property type="molecule type" value="Genomic_DNA"/>
</dbReference>
<dbReference type="EMBL" id="CAKOFQ010007224">
    <property type="protein sequence ID" value="CAH1995360.1"/>
    <property type="molecule type" value="Genomic_DNA"/>
</dbReference>
<evidence type="ECO:0000313" key="48">
    <source>
        <dbReference type="EMBL" id="CAH2017860.1"/>
    </source>
</evidence>
<dbReference type="EMBL" id="CAKOFQ010012830">
    <property type="protein sequence ID" value="CAH2021712.1"/>
    <property type="molecule type" value="Genomic_DNA"/>
</dbReference>
<dbReference type="EMBL" id="CAKOFQ010007328">
    <property type="protein sequence ID" value="CAH1998400.1"/>
    <property type="molecule type" value="Genomic_DNA"/>
</dbReference>
<dbReference type="EMBL" id="CAKOFQ010010344">
    <property type="protein sequence ID" value="CAH2019569.1"/>
    <property type="molecule type" value="Genomic_DNA"/>
</dbReference>
<evidence type="ECO:0000313" key="20">
    <source>
        <dbReference type="EMBL" id="CAH2016997.1"/>
    </source>
</evidence>
<dbReference type="EMBL" id="CAKOFQ010011706">
    <property type="protein sequence ID" value="CAH2020985.1"/>
    <property type="molecule type" value="Genomic_DNA"/>
</dbReference>
<dbReference type="EMBL" id="CAKOFQ010009629">
    <property type="protein sequence ID" value="CAH2018147.1"/>
    <property type="molecule type" value="Genomic_DNA"/>
</dbReference>
<evidence type="ECO:0000313" key="15">
    <source>
        <dbReference type="EMBL" id="CAH2016923.1"/>
    </source>
</evidence>
<dbReference type="EMBL" id="CAKOFQ010010995">
    <property type="protein sequence ID" value="CAH2020350.1"/>
    <property type="molecule type" value="Genomic_DNA"/>
</dbReference>
<evidence type="ECO:0000313" key="57">
    <source>
        <dbReference type="EMBL" id="CAH2018173.1"/>
    </source>
</evidence>
<evidence type="ECO:0000313" key="163">
    <source>
        <dbReference type="EMBL" id="CAH2021226.1"/>
    </source>
</evidence>
<dbReference type="EMBL" id="CAKOFQ010009038">
    <property type="protein sequence ID" value="CAH2016874.1"/>
    <property type="molecule type" value="Genomic_DNA"/>
</dbReference>
<evidence type="ECO:0000313" key="125">
    <source>
        <dbReference type="EMBL" id="CAH2020344.1"/>
    </source>
</evidence>
<evidence type="ECO:0000313" key="156">
    <source>
        <dbReference type="EMBL" id="CAH2021108.1"/>
    </source>
</evidence>
<evidence type="ECO:0000313" key="54">
    <source>
        <dbReference type="EMBL" id="CAH2018016.1"/>
    </source>
</evidence>
<evidence type="ECO:0000313" key="19">
    <source>
        <dbReference type="EMBL" id="CAH2016988.1"/>
    </source>
</evidence>
<evidence type="ECO:0000313" key="201">
    <source>
        <dbReference type="EMBL" id="CAH2021699.1"/>
    </source>
</evidence>
<dbReference type="EMBL" id="CAKOFQ010009488">
    <property type="protein sequence ID" value="CAH2017858.1"/>
    <property type="molecule type" value="Genomic_DNA"/>
</dbReference>
<dbReference type="EMBL" id="CAKOFQ010011020">
    <property type="protein sequence ID" value="CAH2020387.1"/>
    <property type="molecule type" value="Genomic_DNA"/>
</dbReference>
<dbReference type="EMBL" id="CAKOFQ010010318">
    <property type="protein sequence ID" value="CAH2019533.1"/>
    <property type="molecule type" value="Genomic_DNA"/>
</dbReference>
<dbReference type="EMBL" id="CAKOFQ010008068">
    <property type="protein sequence ID" value="CAH2011413.1"/>
    <property type="molecule type" value="Genomic_DNA"/>
</dbReference>
<evidence type="ECO:0000313" key="53">
    <source>
        <dbReference type="EMBL" id="CAH2018006.1"/>
    </source>
</evidence>
<evidence type="ECO:0000313" key="105">
    <source>
        <dbReference type="EMBL" id="CAH2019828.1"/>
    </source>
</evidence>
<evidence type="ECO:0000313" key="36">
    <source>
        <dbReference type="EMBL" id="CAH2017575.1"/>
    </source>
</evidence>
<evidence type="ECO:0000313" key="92">
    <source>
        <dbReference type="EMBL" id="CAH2019375.1"/>
    </source>
</evidence>
<dbReference type="EMBL" id="CAKOFQ010011192">
    <property type="protein sequence ID" value="CAH2020564.1"/>
    <property type="molecule type" value="Genomic_DNA"/>
</dbReference>
<dbReference type="EMBL" id="CAKOFQ010012331">
    <property type="protein sequence ID" value="CAH2021445.1"/>
    <property type="molecule type" value="Genomic_DNA"/>
</dbReference>
<evidence type="ECO:0000313" key="76">
    <source>
        <dbReference type="EMBL" id="CAH2018755.1"/>
    </source>
</evidence>
<evidence type="ECO:0000313" key="204">
    <source>
        <dbReference type="EMBL" id="CAH2021833.1"/>
    </source>
</evidence>
<dbReference type="EMBL" id="CAKOFQ010009870">
    <property type="protein sequence ID" value="CAH2018657.1"/>
    <property type="molecule type" value="Genomic_DNA"/>
</dbReference>
<evidence type="ECO:0000313" key="170">
    <source>
        <dbReference type="EMBL" id="CAH2021324.1"/>
    </source>
</evidence>
<name>A0A9P0QIT9_ACAOB</name>
<evidence type="ECO:0000313" key="109">
    <source>
        <dbReference type="EMBL" id="CAH2019940.1"/>
    </source>
</evidence>
<evidence type="ECO:0000313" key="174">
    <source>
        <dbReference type="EMBL" id="CAH2021378.1"/>
    </source>
</evidence>
<dbReference type="EMBL" id="CAKOFQ010009311">
    <property type="protein sequence ID" value="CAH2017510.1"/>
    <property type="molecule type" value="Genomic_DNA"/>
</dbReference>
<evidence type="ECO:0000313" key="115">
    <source>
        <dbReference type="EMBL" id="CAH2020034.1"/>
    </source>
</evidence>
<dbReference type="EMBL" id="CAKOFQ010013023">
    <property type="protein sequence ID" value="CAH2021865.1"/>
    <property type="molecule type" value="Genomic_DNA"/>
</dbReference>
<dbReference type="EMBL" id="CAKOFQ010012117">
    <property type="protein sequence ID" value="CAH2021326.1"/>
    <property type="molecule type" value="Genomic_DNA"/>
</dbReference>
<dbReference type="EMBL" id="CAKOFQ010010343">
    <property type="protein sequence ID" value="CAH2019556.1"/>
    <property type="molecule type" value="Genomic_DNA"/>
</dbReference>
<evidence type="ECO:0000313" key="7">
    <source>
        <dbReference type="EMBL" id="CAH2016577.1"/>
    </source>
</evidence>
<evidence type="ECO:0000313" key="84">
    <source>
        <dbReference type="EMBL" id="CAH2018941.1"/>
    </source>
</evidence>
<evidence type="ECO:0000313" key="142">
    <source>
        <dbReference type="EMBL" id="CAH2020797.1"/>
    </source>
</evidence>
<comment type="caution">
    <text evidence="146">The sequence shown here is derived from an EMBL/GenBank/DDBJ whole genome shotgun (WGS) entry which is preliminary data.</text>
</comment>
<dbReference type="EMBL" id="CAKOFQ010011190">
    <property type="protein sequence ID" value="CAH2020559.1"/>
    <property type="molecule type" value="Genomic_DNA"/>
</dbReference>
<evidence type="ECO:0000313" key="167">
    <source>
        <dbReference type="EMBL" id="CAH2021274.1"/>
    </source>
</evidence>
<dbReference type="EMBL" id="CAKOFQ010009026">
    <property type="protein sequence ID" value="CAH2016833.1"/>
    <property type="molecule type" value="Genomic_DNA"/>
</dbReference>
<dbReference type="EMBL" id="CAKOFQ010010448">
    <property type="protein sequence ID" value="CAH2019695.1"/>
    <property type="molecule type" value="Genomic_DNA"/>
</dbReference>
<evidence type="ECO:0000313" key="158">
    <source>
        <dbReference type="EMBL" id="CAH2021171.1"/>
    </source>
</evidence>
<dbReference type="EMBL" id="CAKOFQ010011748">
    <property type="protein sequence ID" value="CAH2021019.1"/>
    <property type="molecule type" value="Genomic_DNA"/>
</dbReference>
<evidence type="ECO:0000313" key="124">
    <source>
        <dbReference type="EMBL" id="CAH2020327.1"/>
    </source>
</evidence>
<dbReference type="EMBL" id="CAKOFQ010010152">
    <property type="protein sequence ID" value="CAH2019314.1"/>
    <property type="molecule type" value="Genomic_DNA"/>
</dbReference>
<dbReference type="EMBL" id="CAKOFQ010009427">
    <property type="protein sequence ID" value="CAH2017734.1"/>
    <property type="molecule type" value="Genomic_DNA"/>
</dbReference>
<dbReference type="EMBL" id="CAKOFQ010010733">
    <property type="protein sequence ID" value="CAH2020043.1"/>
    <property type="molecule type" value="Genomic_DNA"/>
</dbReference>
<evidence type="ECO:0000313" key="135">
    <source>
        <dbReference type="EMBL" id="CAH2020537.1"/>
    </source>
</evidence>
<dbReference type="EMBL" id="CAKOFQ010009781">
    <property type="protein sequence ID" value="CAH2018504.1"/>
    <property type="molecule type" value="Genomic_DNA"/>
</dbReference>
<evidence type="ECO:0000313" key="172">
    <source>
        <dbReference type="EMBL" id="CAH2021351.1"/>
    </source>
</evidence>
<dbReference type="EMBL" id="CAKOFQ010010611">
    <property type="protein sequence ID" value="CAH2019886.1"/>
    <property type="molecule type" value="Genomic_DNA"/>
</dbReference>
<evidence type="ECO:0000313" key="107">
    <source>
        <dbReference type="EMBL" id="CAH2019880.1"/>
    </source>
</evidence>
<dbReference type="EMBL" id="CAKOFQ010012013">
    <property type="protein sequence ID" value="CAH2021251.1"/>
    <property type="molecule type" value="Genomic_DNA"/>
</dbReference>
<protein>
    <submittedName>
        <fullName evidence="146">Uncharacterized protein</fullName>
    </submittedName>
</protein>
<evidence type="ECO:0000313" key="164">
    <source>
        <dbReference type="EMBL" id="CAH2021235.1"/>
    </source>
</evidence>
<dbReference type="AlphaFoldDB" id="A0A9P0QIT9"/>
<dbReference type="EMBL" id="CAKOFQ010012209">
    <property type="protein sequence ID" value="CAH2021378.1"/>
    <property type="molecule type" value="Genomic_DNA"/>
</dbReference>
<dbReference type="EMBL" id="CAKOFQ010008950">
    <property type="protein sequence ID" value="CAH2016577.1"/>
    <property type="molecule type" value="Genomic_DNA"/>
</dbReference>
<evidence type="ECO:0000313" key="59">
    <source>
        <dbReference type="EMBL" id="CAH2018274.1"/>
    </source>
</evidence>
<dbReference type="EMBL" id="CAKOFQ010010953">
    <property type="protein sequence ID" value="CAH2020306.1"/>
    <property type="molecule type" value="Genomic_DNA"/>
</dbReference>
<evidence type="ECO:0000313" key="146">
    <source>
        <dbReference type="EMBL" id="CAH2020949.1"/>
    </source>
</evidence>
<evidence type="ECO:0000313" key="70">
    <source>
        <dbReference type="EMBL" id="CAH2018566.1"/>
    </source>
</evidence>
<dbReference type="EMBL" id="CAKOFQ010009811">
    <property type="protein sequence ID" value="CAH2018547.1"/>
    <property type="molecule type" value="Genomic_DNA"/>
</dbReference>
<evidence type="ECO:0000313" key="29">
    <source>
        <dbReference type="EMBL" id="CAH2017429.1"/>
    </source>
</evidence>
<dbReference type="EMBL" id="CAKOFQ010012569">
    <property type="protein sequence ID" value="CAH2021582.1"/>
    <property type="molecule type" value="Genomic_DNA"/>
</dbReference>
<dbReference type="EMBL" id="CAKOFQ010009445">
    <property type="protein sequence ID" value="CAH2017756.1"/>
    <property type="molecule type" value="Genomic_DNA"/>
</dbReference>
<dbReference type="EMBL" id="CAKOFQ010010698">
    <property type="protein sequence ID" value="CAH2020000.1"/>
    <property type="molecule type" value="Genomic_DNA"/>
</dbReference>
<evidence type="ECO:0000313" key="71">
    <source>
        <dbReference type="EMBL" id="CAH2018644.1"/>
    </source>
</evidence>
<dbReference type="EMBL" id="CAKOFQ010013001">
    <property type="protein sequence ID" value="CAH2021860.1"/>
    <property type="molecule type" value="Genomic_DNA"/>
</dbReference>
<dbReference type="EMBL" id="CAKOFQ010009064">
    <property type="protein sequence ID" value="CAH2016943.1"/>
    <property type="molecule type" value="Genomic_DNA"/>
</dbReference>
<evidence type="ECO:0000313" key="131">
    <source>
        <dbReference type="EMBL" id="CAH2020417.1"/>
    </source>
</evidence>
<evidence type="ECO:0000313" key="39">
    <source>
        <dbReference type="EMBL" id="CAH2017582.1"/>
    </source>
</evidence>
<evidence type="ECO:0000313" key="193">
    <source>
        <dbReference type="EMBL" id="CAH2021585.1"/>
    </source>
</evidence>
<dbReference type="EMBL" id="CAKOFQ010011490">
    <property type="protein sequence ID" value="CAH2020797.1"/>
    <property type="molecule type" value="Genomic_DNA"/>
</dbReference>
<evidence type="ECO:0000313" key="143">
    <source>
        <dbReference type="EMBL" id="CAH2020877.1"/>
    </source>
</evidence>
<dbReference type="EMBL" id="CAKOFQ010011082">
    <property type="protein sequence ID" value="CAH2020461.1"/>
    <property type="molecule type" value="Genomic_DNA"/>
</dbReference>
<dbReference type="EMBL" id="CAKOFQ010011977">
    <property type="protein sequence ID" value="CAH2021226.1"/>
    <property type="molecule type" value="Genomic_DNA"/>
</dbReference>
<dbReference type="EMBL" id="CAKOFQ010009925">
    <property type="protein sequence ID" value="CAH2018755.1"/>
    <property type="molecule type" value="Genomic_DNA"/>
</dbReference>
<evidence type="ECO:0000313" key="207">
    <source>
        <dbReference type="EMBL" id="CAH2021865.1"/>
    </source>
</evidence>
<dbReference type="EMBL" id="CAKOFQ010009298">
    <property type="protein sequence ID" value="CAH2017463.1"/>
    <property type="molecule type" value="Genomic_DNA"/>
</dbReference>
<dbReference type="Proteomes" id="UP001152888">
    <property type="component" value="Unassembled WGS sequence"/>
</dbReference>
<dbReference type="EMBL" id="CAKOFQ010010916">
    <property type="protein sequence ID" value="CAH2020268.1"/>
    <property type="molecule type" value="Genomic_DNA"/>
</dbReference>
<dbReference type="EMBL" id="CAKOFQ010012541">
    <property type="protein sequence ID" value="CAH2021566.1"/>
    <property type="molecule type" value="Genomic_DNA"/>
</dbReference>
<dbReference type="EMBL" id="CAKOFQ010009060">
    <property type="protein sequence ID" value="CAH2016931.1"/>
    <property type="molecule type" value="Genomic_DNA"/>
</dbReference>
<evidence type="ECO:0000313" key="75">
    <source>
        <dbReference type="EMBL" id="CAH2018701.1"/>
    </source>
</evidence>
<dbReference type="EMBL" id="CAKOFQ010009411">
    <property type="protein sequence ID" value="CAH2017714.1"/>
    <property type="molecule type" value="Genomic_DNA"/>
</dbReference>
<evidence type="ECO:0000313" key="62">
    <source>
        <dbReference type="EMBL" id="CAH2018389.1"/>
    </source>
</evidence>
<dbReference type="EMBL" id="CAKOFQ010011092">
    <property type="protein sequence ID" value="CAH2020474.1"/>
    <property type="molecule type" value="Genomic_DNA"/>
</dbReference>
<evidence type="ECO:0000313" key="150">
    <source>
        <dbReference type="EMBL" id="CAH2021002.1"/>
    </source>
</evidence>
<evidence type="ECO:0000313" key="55">
    <source>
        <dbReference type="EMBL" id="CAH2018127.1"/>
    </source>
</evidence>
<dbReference type="EMBL" id="CAKOFQ010010493">
    <property type="protein sequence ID" value="CAH2019736.1"/>
    <property type="molecule type" value="Genomic_DNA"/>
</dbReference>
<evidence type="ECO:0000313" key="110">
    <source>
        <dbReference type="EMBL" id="CAH2019950.1"/>
    </source>
</evidence>
<evidence type="ECO:0000313" key="195">
    <source>
        <dbReference type="EMBL" id="CAH2021659.1"/>
    </source>
</evidence>
<dbReference type="EMBL" id="CAKOFQ010011667">
    <property type="protein sequence ID" value="CAH2020949.1"/>
    <property type="molecule type" value="Genomic_DNA"/>
</dbReference>
<dbReference type="EMBL" id="CAKOFQ010009353">
    <property type="protein sequence ID" value="CAH2017582.1"/>
    <property type="molecule type" value="Genomic_DNA"/>
</dbReference>
<dbReference type="EMBL" id="CAKOFQ010012780">
    <property type="protein sequence ID" value="CAH2021696.1"/>
    <property type="molecule type" value="Genomic_DNA"/>
</dbReference>
<dbReference type="EMBL" id="CAKOFQ010009352">
    <property type="protein sequence ID" value="CAH2017575.1"/>
    <property type="molecule type" value="Genomic_DNA"/>
</dbReference>
<dbReference type="EMBL" id="CAKOFQ010013287">
    <property type="protein sequence ID" value="CAH2021945.1"/>
    <property type="molecule type" value="Genomic_DNA"/>
</dbReference>
<evidence type="ECO:0000313" key="40">
    <source>
        <dbReference type="EMBL" id="CAH2017627.1"/>
    </source>
</evidence>
<dbReference type="EMBL" id="CAKOFQ010011852">
    <property type="protein sequence ID" value="CAH2021122.1"/>
    <property type="molecule type" value="Genomic_DNA"/>
</dbReference>
<evidence type="ECO:0000313" key="122">
    <source>
        <dbReference type="EMBL" id="CAH2020300.1"/>
    </source>
</evidence>
<dbReference type="EMBL" id="CAKOFQ010010277">
    <property type="protein sequence ID" value="CAH2019472.1"/>
    <property type="molecule type" value="Genomic_DNA"/>
</dbReference>
<dbReference type="EMBL" id="CAKOFQ010012927">
    <property type="protein sequence ID" value="CAH2021833.1"/>
    <property type="molecule type" value="Genomic_DNA"/>
</dbReference>
<evidence type="ECO:0000313" key="46">
    <source>
        <dbReference type="EMBL" id="CAH2017848.1"/>
    </source>
</evidence>
<dbReference type="EMBL" id="CAKOFQ010010434">
    <property type="protein sequence ID" value="CAH2019676.1"/>
    <property type="molecule type" value="Genomic_DNA"/>
</dbReference>
<evidence type="ECO:0000313" key="132">
    <source>
        <dbReference type="EMBL" id="CAH2020461.1"/>
    </source>
</evidence>
<evidence type="ECO:0000313" key="86">
    <source>
        <dbReference type="EMBL" id="CAH2018984.1"/>
    </source>
</evidence>
<dbReference type="EMBL" id="CAKOFQ010009103">
    <property type="protein sequence ID" value="CAH2017053.1"/>
    <property type="molecule type" value="Genomic_DNA"/>
</dbReference>
<dbReference type="EMBL" id="CAKOFQ010011262">
    <property type="protein sequence ID" value="CAH2020641.1"/>
    <property type="molecule type" value="Genomic_DNA"/>
</dbReference>
<evidence type="ECO:0000313" key="67">
    <source>
        <dbReference type="EMBL" id="CAH2018518.1"/>
    </source>
</evidence>
<evidence type="ECO:0000313" key="154">
    <source>
        <dbReference type="EMBL" id="CAH2021059.1"/>
    </source>
</evidence>
<evidence type="ECO:0000313" key="145">
    <source>
        <dbReference type="EMBL" id="CAH2020899.1"/>
    </source>
</evidence>
<evidence type="ECO:0000313" key="85">
    <source>
        <dbReference type="EMBL" id="CAH2018969.1"/>
    </source>
</evidence>
<dbReference type="EMBL" id="CAKOFQ010012339">
    <property type="protein sequence ID" value="CAH2021452.1"/>
    <property type="molecule type" value="Genomic_DNA"/>
</dbReference>
<evidence type="ECO:0000313" key="134">
    <source>
        <dbReference type="EMBL" id="CAH2020512.1"/>
    </source>
</evidence>
<evidence type="ECO:0000313" key="33">
    <source>
        <dbReference type="EMBL" id="CAH2017463.1"/>
    </source>
</evidence>
<dbReference type="EMBL" id="CAKOFQ010010361">
    <property type="protein sequence ID" value="CAH2019587.1"/>
    <property type="molecule type" value="Genomic_DNA"/>
</dbReference>
<dbReference type="EMBL" id="CAKOFQ010010120">
    <property type="protein sequence ID" value="CAH2019126.1"/>
    <property type="molecule type" value="Genomic_DNA"/>
</dbReference>
<dbReference type="EMBL" id="CAKOFQ010009064">
    <property type="protein sequence ID" value="CAH2016951.1"/>
    <property type="molecule type" value="Genomic_DNA"/>
</dbReference>
<dbReference type="EMBL" id="CAKOFQ010012386">
    <property type="protein sequence ID" value="CAH2021491.1"/>
    <property type="molecule type" value="Genomic_DNA"/>
</dbReference>
<evidence type="ECO:0000313" key="35">
    <source>
        <dbReference type="EMBL" id="CAH2017547.1"/>
    </source>
</evidence>
<evidence type="ECO:0000313" key="130">
    <source>
        <dbReference type="EMBL" id="CAH2020413.1"/>
    </source>
</evidence>
<evidence type="ECO:0000313" key="144">
    <source>
        <dbReference type="EMBL" id="CAH2020894.1"/>
    </source>
</evidence>
<evidence type="ECO:0000313" key="189">
    <source>
        <dbReference type="EMBL" id="CAH2021540.1"/>
    </source>
</evidence>
<evidence type="ECO:0000313" key="185">
    <source>
        <dbReference type="EMBL" id="CAH2021491.1"/>
    </source>
</evidence>